<dbReference type="SUPFAM" id="SSF50729">
    <property type="entry name" value="PH domain-like"/>
    <property type="match status" value="1"/>
</dbReference>
<dbReference type="CDD" id="cd06223">
    <property type="entry name" value="PRTases_typeI"/>
    <property type="match status" value="1"/>
</dbReference>
<evidence type="ECO:0000259" key="18">
    <source>
        <dbReference type="PROSITE" id="PS50003"/>
    </source>
</evidence>
<feature type="compositionally biased region" description="Polar residues" evidence="17">
    <location>
        <begin position="596"/>
        <end position="611"/>
    </location>
</feature>
<feature type="compositionally biased region" description="Polar residues" evidence="17">
    <location>
        <begin position="1639"/>
        <end position="1650"/>
    </location>
</feature>
<feature type="region of interest" description="Disordered" evidence="17">
    <location>
        <begin position="1321"/>
        <end position="1340"/>
    </location>
</feature>
<feature type="region of interest" description="Disordered" evidence="17">
    <location>
        <begin position="1091"/>
        <end position="1147"/>
    </location>
</feature>
<evidence type="ECO:0000259" key="19">
    <source>
        <dbReference type="PROSITE" id="PS50106"/>
    </source>
</evidence>
<feature type="compositionally biased region" description="Basic and acidic residues" evidence="17">
    <location>
        <begin position="251"/>
        <end position="260"/>
    </location>
</feature>
<dbReference type="PANTHER" id="PTHR23175">
    <property type="entry name" value="PDZ DOMAIN-CONTAINING PROTEIN"/>
    <property type="match status" value="1"/>
</dbReference>
<feature type="compositionally biased region" description="Basic and acidic residues" evidence="17">
    <location>
        <begin position="1161"/>
        <end position="1177"/>
    </location>
</feature>
<dbReference type="InterPro" id="IPR011993">
    <property type="entry name" value="PH-like_dom_sf"/>
</dbReference>
<evidence type="ECO:0000256" key="13">
    <source>
        <dbReference type="ARBA" id="ARBA00023136"/>
    </source>
</evidence>
<feature type="compositionally biased region" description="Low complexity" evidence="17">
    <location>
        <begin position="1651"/>
        <end position="1664"/>
    </location>
</feature>
<keyword evidence="14" id="KW-0206">Cytoskeleton</keyword>
<dbReference type="PROSITE" id="PS50106">
    <property type="entry name" value="PDZ"/>
    <property type="match status" value="1"/>
</dbReference>
<organism evidence="21 22">
    <name type="scientific">Xyrichtys novacula</name>
    <name type="common">Pearly razorfish</name>
    <name type="synonym">Hemipteronotus novacula</name>
    <dbReference type="NCBI Taxonomy" id="13765"/>
    <lineage>
        <taxon>Eukaryota</taxon>
        <taxon>Metazoa</taxon>
        <taxon>Chordata</taxon>
        <taxon>Craniata</taxon>
        <taxon>Vertebrata</taxon>
        <taxon>Euteleostomi</taxon>
        <taxon>Actinopterygii</taxon>
        <taxon>Neopterygii</taxon>
        <taxon>Teleostei</taxon>
        <taxon>Neoteleostei</taxon>
        <taxon>Acanthomorphata</taxon>
        <taxon>Eupercaria</taxon>
        <taxon>Labriformes</taxon>
        <taxon>Labridae</taxon>
        <taxon>Xyrichtys</taxon>
    </lineage>
</organism>
<reference evidence="21" key="1">
    <citation type="submission" date="2023-08" db="EMBL/GenBank/DDBJ databases">
        <authorList>
            <person name="Alioto T."/>
            <person name="Alioto T."/>
            <person name="Gomez Garrido J."/>
        </authorList>
    </citation>
    <scope>NUCLEOTIDE SEQUENCE</scope>
</reference>
<dbReference type="SUPFAM" id="SSF50156">
    <property type="entry name" value="PDZ domain-like"/>
    <property type="match status" value="1"/>
</dbReference>
<feature type="compositionally biased region" description="Pro residues" evidence="17">
    <location>
        <begin position="1776"/>
        <end position="1785"/>
    </location>
</feature>
<dbReference type="FunFam" id="3.40.50.2020:FF:000038">
    <property type="entry name" value="Hypoxanthine phosphoribosyltransferase"/>
    <property type="match status" value="1"/>
</dbReference>
<dbReference type="PROSITE" id="PS50238">
    <property type="entry name" value="RHOGAP"/>
    <property type="match status" value="1"/>
</dbReference>
<dbReference type="Pfam" id="PF17820">
    <property type="entry name" value="PDZ_6"/>
    <property type="match status" value="1"/>
</dbReference>
<feature type="domain" description="PDZ" evidence="19">
    <location>
        <begin position="280"/>
        <end position="388"/>
    </location>
</feature>
<dbReference type="Proteomes" id="UP001178508">
    <property type="component" value="Chromosome 20"/>
</dbReference>
<feature type="region of interest" description="Disordered" evidence="17">
    <location>
        <begin position="1680"/>
        <end position="1863"/>
    </location>
</feature>
<dbReference type="FunFam" id="1.10.555.10:FF:000014">
    <property type="entry name" value="Rho GTPase activating protein 21"/>
    <property type="match status" value="1"/>
</dbReference>
<name>A0AAV1HAS9_XYRNO</name>
<evidence type="ECO:0000256" key="7">
    <source>
        <dbReference type="ARBA" id="ARBA00022490"/>
    </source>
</evidence>
<feature type="compositionally biased region" description="Polar residues" evidence="17">
    <location>
        <begin position="695"/>
        <end position="717"/>
    </location>
</feature>
<feature type="region of interest" description="Disordered" evidence="17">
    <location>
        <begin position="906"/>
        <end position="971"/>
    </location>
</feature>
<keyword evidence="6" id="KW-0343">GTPase activation</keyword>
<dbReference type="GO" id="GO:0005856">
    <property type="term" value="C:cytoskeleton"/>
    <property type="evidence" value="ECO:0007669"/>
    <property type="project" value="UniProtKB-SubCell"/>
</dbReference>
<feature type="domain" description="Rho-GAP" evidence="20">
    <location>
        <begin position="1409"/>
        <end position="1602"/>
    </location>
</feature>
<feature type="region of interest" description="Disordered" evidence="17">
    <location>
        <begin position="1978"/>
        <end position="2039"/>
    </location>
</feature>
<feature type="compositionally biased region" description="Polar residues" evidence="17">
    <location>
        <begin position="934"/>
        <end position="954"/>
    </location>
</feature>
<dbReference type="SMART" id="SM00233">
    <property type="entry name" value="PH"/>
    <property type="match status" value="1"/>
</dbReference>
<feature type="compositionally biased region" description="Basic and acidic residues" evidence="17">
    <location>
        <begin position="2030"/>
        <end position="2039"/>
    </location>
</feature>
<accession>A0AAV1HAS9</accession>
<feature type="compositionally biased region" description="Basic and acidic residues" evidence="17">
    <location>
        <begin position="1901"/>
        <end position="1911"/>
    </location>
</feature>
<dbReference type="Gene3D" id="3.40.50.2020">
    <property type="match status" value="1"/>
</dbReference>
<feature type="compositionally biased region" description="Polar residues" evidence="17">
    <location>
        <begin position="665"/>
        <end position="681"/>
    </location>
</feature>
<feature type="region of interest" description="Disordered" evidence="17">
    <location>
        <begin position="230"/>
        <end position="280"/>
    </location>
</feature>
<feature type="compositionally biased region" description="Polar residues" evidence="17">
    <location>
        <begin position="556"/>
        <end position="574"/>
    </location>
</feature>
<keyword evidence="11" id="KW-0965">Cell junction</keyword>
<sequence length="2211" mass="242814">MDNTGMNRGIVIKDDWPGYSLDLFTYPEHYHEDIESVYIPHGVIMNRIERLARYVVDDFGNNNIMVLCVLKGGYKFCADLVEFIKVLGRNSNKYLETRVEFIRLKSYLNDQSTEELHIIGSRDLSFLRGKVSGAIVDTGKTMKALLKHVETFEPKMVKVAGLLVKRVPNMAESLTDYVGFEIPNRFVVGYALDYNEYFRDLEHICVISKTGKMKTSSSCALRNEMMAARWSESPQDNEESKHRALSPSCEAKQKDGRDQSETTVSPGPEEEPFSWPGPKTLHLRRTSQGFGFTLRHFIVYPPESAVHNSLKDEENGSRGRQRNRLEPMDTIFVKQVKEGGPAHGAGLCTGDRIVKVNGESIIGKTYSQVIALIQNSDASLELCVMPKDEDILQLFSRDITALAYSQDAYLKGNEAYSGNAQNIPEPPPICYPRIEVKAAGMAQASEPATVGETPRGPAQGPGRRGGAIEKSYRVEIPVPPSPPPQQTSKSQTVVCVCNENVRTVAMPPDSVDRGSRVARAGPSHRTEENRYSPSADSGSTRPRPLIPSVPGGAQLQYPSSRPTETTAYSPSSNARPGPTFPDTLTPPVRAPLTPVSPDTFSTAISPSANHYSPSPTAPSTSPHQNIDWRNYTTYKDYIDSKRLHTYGCRTIQERLDSLRAASNSTSVYAQQRQPPSLSTSPRGALGFQGRRRSTSNDSRVDTSIQGSVLTPLRSASQERLGGGTERTISTRNWPRSVSEDALPFSSPTGVPKTRARSCDYLGLHPGEPSGAIFGDKAGFEDRLPLCRGEDARASRSGTGLRPLPHLNRSLSGKEVEGPTSGLSNSPLAAPVFTKGTTDSVLPSRTEGLLLRPSRLPVKNSISDLSPALSSTKIKDPLKDQRANIMGNHLGYPSPLHLQLRGRADSLKMESRSEAGLATRSSSCSGPSSKLPIQRQLQNMSVSSPVGPSTTNGALTQKPKANAPVRTNGGLSEGVEGLDATVVVLRRDKNSGTPHIRPPSYVQAVHDNQRGVTHKSPPLVKAGSVDGAMCWRSTDSCRDVHLKRLGDTSRQKSDNMDDSLDSIPFIDEPSSPSIDLDSSQLPACSVISGAPIITTIPPSPTSPSPFMRRQLSHDQDSLRLTIIESDSGTKSERSKSYDEGLDNYREESRGRSLIPGLKSLRKAVDRSSEDSGSRRDSSSDVFCDATKEGLLHFKQLSTEKGKRVGGGMRPWKQMYAVLRGHYLCLYKDKKEGQAHANCQAVDEPVPISIKACLIDISYSDTKRKNVLRLTTSDCEYLFQAEDREDMLAWIRVIQESSNLDEENSAFTSHDLISRKIKEYNTLMSPTGSKTEPSPRPSRQSLSIRQTLLGGKGETKATSPHSPKAPEPERKNMHKDDTSPPKDKGTWRKGIPGLMRKPFEKKPAQGVTFGVRLDDCPPAQTNKFVPLIVEVCCKLVEERGLEYTGIYRVPGNNAAISNMQEELNNKGMNDIDIQDDKWRDLNVISSLLKSFFRKLPEPLFTNDKYADFIDANRTEDPVERLKVLKRLLHELPDHHYETLKFLSCHLKTVAENSEKNKMEPRNLAIVFGPTLVRTTEDNMTHMVTHMPDQYRIVETLIQNYDWFFTEDGERDPVTVSQEESAVESQPVPNIDHLLTNIGRTATSQGEVSDSPTSDSAKSKGSWGSGKDQCSRELLVSSIFAAASRKRKKSKEKPQPSSSDDDLDAVFSKKEISGQKPNHHSLQTEAQSESRSSPNAKPSAKQPARTEERKENGRTVELTPKAKREHRNSLFLKEKTPLTHPPPSPAPSPNISSYQAALQGKSSLSDPPSLLDENTSDLGTMSSGASVPRSRPKKWTGGASLDLPAGVVVGLGPSPGPGASAGAEVSSITSDYSTTSSITFLTGAESSALSPELQGGEEADDERSELISEGRPMETDSESDFPVFAPGGGSSQSTPCPEPSLEKTEQRGAAEASTTPKMEARRLFPTHRMIECDTLSRRWSLRQKTDSESSVEGVAGGAERTEGRAESSTRLSRVLEVMKKGRSTSSLSSSSRSESERPEPAWHLKITERLKFRIRTSADDMFTQKNRTQDARGKKKNIRRRHTMGGQRDFAELAVINDWREQGGVDQTAELSALDRLKPRCSSQDFSIRDWISRERCRGSDSSGEVAPKAVPEDDHPDGQDGAPERPPPSASPSAQPLAAEHVNGKNKTSLATDAHPHKLSGAQVVRSRFYQYL</sequence>
<dbReference type="SMART" id="SM00228">
    <property type="entry name" value="PDZ"/>
    <property type="match status" value="1"/>
</dbReference>
<feature type="compositionally biased region" description="Polar residues" evidence="17">
    <location>
        <begin position="1813"/>
        <end position="1822"/>
    </location>
</feature>
<feature type="compositionally biased region" description="Low complexity" evidence="17">
    <location>
        <begin position="1799"/>
        <end position="1809"/>
    </location>
</feature>
<evidence type="ECO:0000256" key="9">
    <source>
        <dbReference type="ARBA" id="ARBA00022741"/>
    </source>
</evidence>
<dbReference type="Pfam" id="PF00620">
    <property type="entry name" value="RhoGAP"/>
    <property type="match status" value="1"/>
</dbReference>
<dbReference type="GO" id="GO:0070161">
    <property type="term" value="C:anchoring junction"/>
    <property type="evidence" value="ECO:0007669"/>
    <property type="project" value="UniProtKB-SubCell"/>
</dbReference>
<evidence type="ECO:0000313" key="21">
    <source>
        <dbReference type="EMBL" id="CAJ1082675.1"/>
    </source>
</evidence>
<evidence type="ECO:0000256" key="14">
    <source>
        <dbReference type="ARBA" id="ARBA00023212"/>
    </source>
</evidence>
<evidence type="ECO:0000256" key="6">
    <source>
        <dbReference type="ARBA" id="ARBA00022468"/>
    </source>
</evidence>
<evidence type="ECO:0000256" key="12">
    <source>
        <dbReference type="ARBA" id="ARBA00023034"/>
    </source>
</evidence>
<dbReference type="PROSITE" id="PS50003">
    <property type="entry name" value="PH_DOMAIN"/>
    <property type="match status" value="1"/>
</dbReference>
<dbReference type="CDD" id="cd04395">
    <property type="entry name" value="RhoGAP_ARHGAP21"/>
    <property type="match status" value="1"/>
</dbReference>
<evidence type="ECO:0000256" key="16">
    <source>
        <dbReference type="ARBA" id="ARBA00071775"/>
    </source>
</evidence>
<feature type="region of interest" description="Disordered" evidence="17">
    <location>
        <begin position="1639"/>
        <end position="1666"/>
    </location>
</feature>
<dbReference type="GO" id="GO:0030659">
    <property type="term" value="C:cytoplasmic vesicle membrane"/>
    <property type="evidence" value="ECO:0007669"/>
    <property type="project" value="UniProtKB-SubCell"/>
</dbReference>
<feature type="region of interest" description="Disordered" evidence="17">
    <location>
        <begin position="792"/>
        <end position="830"/>
    </location>
</feature>
<keyword evidence="7" id="KW-0963">Cytoplasm</keyword>
<dbReference type="InterPro" id="IPR036034">
    <property type="entry name" value="PDZ_sf"/>
</dbReference>
<dbReference type="GO" id="GO:0005096">
    <property type="term" value="F:GTPase activator activity"/>
    <property type="evidence" value="ECO:0007669"/>
    <property type="project" value="UniProtKB-KW"/>
</dbReference>
<dbReference type="FunFam" id="2.30.42.10:FF:000066">
    <property type="entry name" value="Rho GTPase activating protein 21"/>
    <property type="match status" value="1"/>
</dbReference>
<dbReference type="InterPro" id="IPR000198">
    <property type="entry name" value="RhoGAP_dom"/>
</dbReference>
<comment type="subcellular location">
    <subcellularLocation>
        <location evidence="2">Cell junction</location>
    </subcellularLocation>
    <subcellularLocation>
        <location evidence="1">Cytoplasm</location>
        <location evidence="1">Cytoskeleton</location>
    </subcellularLocation>
    <subcellularLocation>
        <location evidence="3">Cytoplasmic vesicle membrane</location>
        <topology evidence="3">Peripheral membrane protein</topology>
    </subcellularLocation>
    <subcellularLocation>
        <location evidence="4">Golgi apparatus membrane</location>
        <topology evidence="4">Peripheral membrane protein</topology>
    </subcellularLocation>
</comment>
<feature type="region of interest" description="Disordered" evidence="17">
    <location>
        <begin position="505"/>
        <end position="626"/>
    </location>
</feature>
<feature type="compositionally biased region" description="Basic residues" evidence="17">
    <location>
        <begin position="2070"/>
        <end position="2080"/>
    </location>
</feature>
<dbReference type="GO" id="GO:0046872">
    <property type="term" value="F:metal ion binding"/>
    <property type="evidence" value="ECO:0007669"/>
    <property type="project" value="UniProtKB-KW"/>
</dbReference>
<dbReference type="SUPFAM" id="SSF53271">
    <property type="entry name" value="PRTase-like"/>
    <property type="match status" value="1"/>
</dbReference>
<keyword evidence="22" id="KW-1185">Reference proteome</keyword>
<keyword evidence="10" id="KW-0460">Magnesium</keyword>
<feature type="region of interest" description="Disordered" evidence="17">
    <location>
        <begin position="1347"/>
        <end position="1396"/>
    </location>
</feature>
<proteinExistence type="inferred from homology"/>
<dbReference type="Gene3D" id="2.30.42.10">
    <property type="match status" value="1"/>
</dbReference>
<feature type="compositionally biased region" description="Polar residues" evidence="17">
    <location>
        <begin position="726"/>
        <end position="735"/>
    </location>
</feature>
<feature type="region of interest" description="Disordered" evidence="17">
    <location>
        <begin position="1046"/>
        <end position="1077"/>
    </location>
</feature>
<dbReference type="EMBL" id="OY660883">
    <property type="protein sequence ID" value="CAJ1082675.1"/>
    <property type="molecule type" value="Genomic_DNA"/>
</dbReference>
<evidence type="ECO:0000256" key="11">
    <source>
        <dbReference type="ARBA" id="ARBA00022949"/>
    </source>
</evidence>
<feature type="region of interest" description="Disordered" evidence="17">
    <location>
        <begin position="2054"/>
        <end position="2084"/>
    </location>
</feature>
<feature type="compositionally biased region" description="Basic and acidic residues" evidence="17">
    <location>
        <begin position="1741"/>
        <end position="1751"/>
    </location>
</feature>
<feature type="compositionally biased region" description="Low complexity" evidence="17">
    <location>
        <begin position="2020"/>
        <end position="2029"/>
    </location>
</feature>
<dbReference type="InterPro" id="IPR000836">
    <property type="entry name" value="PRTase_dom"/>
</dbReference>
<evidence type="ECO:0000256" key="10">
    <source>
        <dbReference type="ARBA" id="ARBA00022842"/>
    </source>
</evidence>
<evidence type="ECO:0000256" key="8">
    <source>
        <dbReference type="ARBA" id="ARBA00022723"/>
    </source>
</evidence>
<dbReference type="SUPFAM" id="SSF48350">
    <property type="entry name" value="GTPase activation domain, GAP"/>
    <property type="match status" value="1"/>
</dbReference>
<dbReference type="Gene3D" id="1.20.5.220">
    <property type="match status" value="1"/>
</dbReference>
<feature type="region of interest" description="Disordered" evidence="17">
    <location>
        <begin position="665"/>
        <end position="751"/>
    </location>
</feature>
<keyword evidence="13" id="KW-0472">Membrane</keyword>
<evidence type="ECO:0000256" key="1">
    <source>
        <dbReference type="ARBA" id="ARBA00004245"/>
    </source>
</evidence>
<dbReference type="CDD" id="cd06756">
    <property type="entry name" value="PDZ_ARHGAP21_23-like"/>
    <property type="match status" value="1"/>
</dbReference>
<evidence type="ECO:0000256" key="17">
    <source>
        <dbReference type="SAM" id="MobiDB-lite"/>
    </source>
</evidence>
<evidence type="ECO:0000256" key="4">
    <source>
        <dbReference type="ARBA" id="ARBA00004395"/>
    </source>
</evidence>
<evidence type="ECO:0000256" key="15">
    <source>
        <dbReference type="ARBA" id="ARBA00023329"/>
    </source>
</evidence>
<evidence type="ECO:0000256" key="5">
    <source>
        <dbReference type="ARBA" id="ARBA00008391"/>
    </source>
</evidence>
<dbReference type="GO" id="GO:0007165">
    <property type="term" value="P:signal transduction"/>
    <property type="evidence" value="ECO:0007669"/>
    <property type="project" value="InterPro"/>
</dbReference>
<dbReference type="GO" id="GO:0000166">
    <property type="term" value="F:nucleotide binding"/>
    <property type="evidence" value="ECO:0007669"/>
    <property type="project" value="UniProtKB-KW"/>
</dbReference>
<protein>
    <recommendedName>
        <fullName evidence="16">Phosphoribosyltransferase domain-containing protein 1</fullName>
    </recommendedName>
</protein>
<gene>
    <name evidence="21" type="ORF">XNOV1_A018102</name>
</gene>
<dbReference type="InterPro" id="IPR041681">
    <property type="entry name" value="PH_9"/>
</dbReference>
<evidence type="ECO:0000256" key="3">
    <source>
        <dbReference type="ARBA" id="ARBA00004284"/>
    </source>
</evidence>
<keyword evidence="8" id="KW-0479">Metal-binding</keyword>
<dbReference type="GO" id="GO:0000139">
    <property type="term" value="C:Golgi membrane"/>
    <property type="evidence" value="ECO:0007669"/>
    <property type="project" value="UniProtKB-SubCell"/>
</dbReference>
<feature type="compositionally biased region" description="Basic and acidic residues" evidence="17">
    <location>
        <begin position="1362"/>
        <end position="1384"/>
    </location>
</feature>
<feature type="region of interest" description="Disordered" evidence="17">
    <location>
        <begin position="1159"/>
        <end position="1179"/>
    </location>
</feature>
<dbReference type="InterPro" id="IPR029057">
    <property type="entry name" value="PRTase-like"/>
</dbReference>
<dbReference type="Pfam" id="PF00156">
    <property type="entry name" value="Pribosyltran"/>
    <property type="match status" value="1"/>
</dbReference>
<feature type="compositionally biased region" description="Polar residues" evidence="17">
    <location>
        <begin position="531"/>
        <end position="540"/>
    </location>
</feature>
<keyword evidence="15" id="KW-0968">Cytoplasmic vesicle</keyword>
<feature type="region of interest" description="Disordered" evidence="17">
    <location>
        <begin position="2131"/>
        <end position="2200"/>
    </location>
</feature>
<feature type="region of interest" description="Disordered" evidence="17">
    <location>
        <begin position="1880"/>
        <end position="1962"/>
    </location>
</feature>
<comment type="similarity">
    <text evidence="5">Belongs to the purine/pyrimidine phosphoribosyltransferase family.</text>
</comment>
<dbReference type="CDD" id="cd01253">
    <property type="entry name" value="PH_ARHGAP21-like"/>
    <property type="match status" value="1"/>
</dbReference>
<feature type="compositionally biased region" description="Basic and acidic residues" evidence="17">
    <location>
        <begin position="1126"/>
        <end position="1147"/>
    </location>
</feature>
<feature type="compositionally biased region" description="Low complexity" evidence="17">
    <location>
        <begin position="612"/>
        <end position="622"/>
    </location>
</feature>
<dbReference type="InterPro" id="IPR008936">
    <property type="entry name" value="Rho_GTPase_activation_prot"/>
</dbReference>
<dbReference type="SMART" id="SM00324">
    <property type="entry name" value="RhoGAP"/>
    <property type="match status" value="1"/>
</dbReference>
<evidence type="ECO:0000259" key="20">
    <source>
        <dbReference type="PROSITE" id="PS50238"/>
    </source>
</evidence>
<keyword evidence="12" id="KW-0333">Golgi apparatus</keyword>
<feature type="compositionally biased region" description="Low complexity" evidence="17">
    <location>
        <begin position="1841"/>
        <end position="1863"/>
    </location>
</feature>
<dbReference type="Gene3D" id="2.30.29.30">
    <property type="entry name" value="Pleckstrin-homology domain (PH domain)/Phosphotyrosine-binding domain (PTB)"/>
    <property type="match status" value="1"/>
</dbReference>
<evidence type="ECO:0000256" key="2">
    <source>
        <dbReference type="ARBA" id="ARBA00004282"/>
    </source>
</evidence>
<dbReference type="InterPro" id="IPR001849">
    <property type="entry name" value="PH_domain"/>
</dbReference>
<dbReference type="PANTHER" id="PTHR23175:SF16">
    <property type="entry name" value="RHO GTPASE-ACTIVATING PROTEIN 21"/>
    <property type="match status" value="1"/>
</dbReference>
<feature type="compositionally biased region" description="Polar residues" evidence="17">
    <location>
        <begin position="1717"/>
        <end position="1733"/>
    </location>
</feature>
<dbReference type="InterPro" id="IPR041489">
    <property type="entry name" value="PDZ_6"/>
</dbReference>
<keyword evidence="9" id="KW-0547">Nucleotide-binding</keyword>
<evidence type="ECO:0000313" key="22">
    <source>
        <dbReference type="Proteomes" id="UP001178508"/>
    </source>
</evidence>
<dbReference type="Gene3D" id="1.10.555.10">
    <property type="entry name" value="Rho GTPase activation protein"/>
    <property type="match status" value="1"/>
</dbReference>
<feature type="domain" description="PH" evidence="18">
    <location>
        <begin position="1183"/>
        <end position="1297"/>
    </location>
</feature>
<dbReference type="Pfam" id="PF15410">
    <property type="entry name" value="PH_9"/>
    <property type="match status" value="1"/>
</dbReference>
<feature type="region of interest" description="Disordered" evidence="17">
    <location>
        <begin position="442"/>
        <end position="466"/>
    </location>
</feature>
<dbReference type="InterPro" id="IPR001478">
    <property type="entry name" value="PDZ"/>
</dbReference>